<feature type="transmembrane region" description="Helical" evidence="1">
    <location>
        <begin position="216"/>
        <end position="236"/>
    </location>
</feature>
<keyword evidence="1" id="KW-1133">Transmembrane helix</keyword>
<organism evidence="2 3">
    <name type="scientific">Wohlfahrtiimonas chitiniclastica</name>
    <dbReference type="NCBI Taxonomy" id="400946"/>
    <lineage>
        <taxon>Bacteria</taxon>
        <taxon>Pseudomonadati</taxon>
        <taxon>Pseudomonadota</taxon>
        <taxon>Gammaproteobacteria</taxon>
        <taxon>Cardiobacteriales</taxon>
        <taxon>Ignatzschineriaceae</taxon>
        <taxon>Wohlfahrtiimonas</taxon>
    </lineage>
</organism>
<keyword evidence="1" id="KW-0472">Membrane</keyword>
<proteinExistence type="predicted"/>
<feature type="transmembrane region" description="Helical" evidence="1">
    <location>
        <begin position="357"/>
        <end position="378"/>
    </location>
</feature>
<dbReference type="Proteomes" id="UP000680020">
    <property type="component" value="Unassembled WGS sequence"/>
</dbReference>
<evidence type="ECO:0000313" key="3">
    <source>
        <dbReference type="Proteomes" id="UP000680020"/>
    </source>
</evidence>
<dbReference type="RefSeq" id="WP_213399794.1">
    <property type="nucleotide sequence ID" value="NZ_JAGIBT010000001.1"/>
</dbReference>
<evidence type="ECO:0000313" key="2">
    <source>
        <dbReference type="EMBL" id="MBS7823864.1"/>
    </source>
</evidence>
<dbReference type="AlphaFoldDB" id="A0AB35BVY7"/>
<sequence length="424" mass="48471">MKYKVVFRGKVDRTVDQKMILENLSDLFDQTTEEVYQRFFAKGGQSIVLITGLSEGDAIEYQTALADAGLIADIDLDVDDLMPELSMPEVTRTQTIASQSKPVATDHSPIHTERKLAAKDYLKAPEELTLMRHTDDVSELESNRVEKMKRIAKTRANPNHNIEIDDRDIAPTPPLLHSGVRIGRLYFLYRITLAFAILFGCLNILPLYLYDALGSASFIISFFFIFFAIMFMLMIVSQRFCDIDNLSIGKMAFVTILIFTLIFSLFVQNYYVLKDAQVQFAELFVREHSMSEQYFGLKAELKEYLAQTNQRHFLQQIDAIIKWVVYAGMIIGAILLFSMPGIEGNNQFGASPPSPNLISLLMFVVSLFAFLYCVAYPFSSKAHKYQHRLYQTELYEYLGVLKPLPNEFNRAYKAYLEKNSTKAQ</sequence>
<feature type="transmembrane region" description="Helical" evidence="1">
    <location>
        <begin position="248"/>
        <end position="267"/>
    </location>
</feature>
<keyword evidence="1" id="KW-0812">Transmembrane</keyword>
<comment type="caution">
    <text evidence="2">The sequence shown here is derived from an EMBL/GenBank/DDBJ whole genome shotgun (WGS) entry which is preliminary data.</text>
</comment>
<feature type="transmembrane region" description="Helical" evidence="1">
    <location>
        <begin position="320"/>
        <end position="337"/>
    </location>
</feature>
<gene>
    <name evidence="2" type="ORF">J7561_01445</name>
</gene>
<feature type="transmembrane region" description="Helical" evidence="1">
    <location>
        <begin position="187"/>
        <end position="210"/>
    </location>
</feature>
<reference evidence="2" key="1">
    <citation type="submission" date="2021-03" db="EMBL/GenBank/DDBJ databases">
        <title>Identification and antibiotic profiling of Wohlfahrtiimonas chitiniclastica, an underestimated human pathogen.</title>
        <authorList>
            <person name="Kopf A."/>
            <person name="Bunk B."/>
            <person name="Coldewey S."/>
            <person name="Gunzer F."/>
            <person name="Riedel T."/>
            <person name="Schroettner P."/>
        </authorList>
    </citation>
    <scope>NUCLEOTIDE SEQUENCE</scope>
    <source>
        <strain evidence="2">DSM 100917</strain>
    </source>
</reference>
<accession>A0AB35BVY7</accession>
<name>A0AB35BVY7_9GAMM</name>
<protein>
    <submittedName>
        <fullName evidence="2">Uncharacterized protein</fullName>
    </submittedName>
</protein>
<evidence type="ECO:0000256" key="1">
    <source>
        <dbReference type="SAM" id="Phobius"/>
    </source>
</evidence>
<dbReference type="EMBL" id="JAGIBU010000001">
    <property type="protein sequence ID" value="MBS7823864.1"/>
    <property type="molecule type" value="Genomic_DNA"/>
</dbReference>